<dbReference type="InterPro" id="IPR019819">
    <property type="entry name" value="Carboxylesterase_B_CS"/>
</dbReference>
<dbReference type="EMBL" id="JAACJN010000124">
    <property type="protein sequence ID" value="KAF5370184.1"/>
    <property type="molecule type" value="Genomic_DNA"/>
</dbReference>
<dbReference type="OrthoDB" id="408631at2759"/>
<dbReference type="Pfam" id="PF00135">
    <property type="entry name" value="COesterase"/>
    <property type="match status" value="3"/>
</dbReference>
<dbReference type="AlphaFoldDB" id="A0A8H5GSH9"/>
<dbReference type="GO" id="GO:0052689">
    <property type="term" value="F:carboxylic ester hydrolase activity"/>
    <property type="evidence" value="ECO:0007669"/>
    <property type="project" value="TreeGrafter"/>
</dbReference>
<dbReference type="SUPFAM" id="SSF53474">
    <property type="entry name" value="alpha/beta-Hydrolases"/>
    <property type="match status" value="1"/>
</dbReference>
<keyword evidence="6" id="KW-1185">Reference proteome</keyword>
<feature type="chain" id="PRO_5034868869" description="Carboxylesterase type B domain-containing protein" evidence="3">
    <location>
        <begin position="18"/>
        <end position="537"/>
    </location>
</feature>
<keyword evidence="3" id="KW-0732">Signal</keyword>
<feature type="domain" description="Carboxylesterase type B" evidence="4">
    <location>
        <begin position="390"/>
        <end position="506"/>
    </location>
</feature>
<dbReference type="PROSITE" id="PS00941">
    <property type="entry name" value="CARBOXYLESTERASE_B_2"/>
    <property type="match status" value="1"/>
</dbReference>
<feature type="domain" description="Carboxylesterase type B" evidence="4">
    <location>
        <begin position="230"/>
        <end position="355"/>
    </location>
</feature>
<organism evidence="5 6">
    <name type="scientific">Collybiopsis confluens</name>
    <dbReference type="NCBI Taxonomy" id="2823264"/>
    <lineage>
        <taxon>Eukaryota</taxon>
        <taxon>Fungi</taxon>
        <taxon>Dikarya</taxon>
        <taxon>Basidiomycota</taxon>
        <taxon>Agaricomycotina</taxon>
        <taxon>Agaricomycetes</taxon>
        <taxon>Agaricomycetidae</taxon>
        <taxon>Agaricales</taxon>
        <taxon>Marasmiineae</taxon>
        <taxon>Omphalotaceae</taxon>
        <taxon>Collybiopsis</taxon>
    </lineage>
</organism>
<evidence type="ECO:0000256" key="3">
    <source>
        <dbReference type="SAM" id="SignalP"/>
    </source>
</evidence>
<accession>A0A8H5GSH9</accession>
<name>A0A8H5GSH9_9AGAR</name>
<dbReference type="PANTHER" id="PTHR43918">
    <property type="entry name" value="ACETYLCHOLINESTERASE"/>
    <property type="match status" value="1"/>
</dbReference>
<comment type="similarity">
    <text evidence="1">Belongs to the type-B carboxylesterase/lipase family.</text>
</comment>
<protein>
    <recommendedName>
        <fullName evidence="4">Carboxylesterase type B domain-containing protein</fullName>
    </recommendedName>
</protein>
<evidence type="ECO:0000256" key="1">
    <source>
        <dbReference type="ARBA" id="ARBA00005964"/>
    </source>
</evidence>
<comment type="caution">
    <text evidence="5">The sequence shown here is derived from an EMBL/GenBank/DDBJ whole genome shotgun (WGS) entry which is preliminary data.</text>
</comment>
<gene>
    <name evidence="5" type="ORF">D9757_010633</name>
</gene>
<evidence type="ECO:0000256" key="2">
    <source>
        <dbReference type="ARBA" id="ARBA00022801"/>
    </source>
</evidence>
<proteinExistence type="inferred from homology"/>
<evidence type="ECO:0000313" key="6">
    <source>
        <dbReference type="Proteomes" id="UP000518752"/>
    </source>
</evidence>
<feature type="signal peptide" evidence="3">
    <location>
        <begin position="1"/>
        <end position="17"/>
    </location>
</feature>
<dbReference type="Gene3D" id="3.40.50.1820">
    <property type="entry name" value="alpha/beta hydrolase"/>
    <property type="match status" value="1"/>
</dbReference>
<reference evidence="5 6" key="1">
    <citation type="journal article" date="2020" name="ISME J.">
        <title>Uncovering the hidden diversity of litter-decomposition mechanisms in mushroom-forming fungi.</title>
        <authorList>
            <person name="Floudas D."/>
            <person name="Bentzer J."/>
            <person name="Ahren D."/>
            <person name="Johansson T."/>
            <person name="Persson P."/>
            <person name="Tunlid A."/>
        </authorList>
    </citation>
    <scope>NUCLEOTIDE SEQUENCE [LARGE SCALE GENOMIC DNA]</scope>
    <source>
        <strain evidence="5 6">CBS 406.79</strain>
    </source>
</reference>
<dbReference type="PANTHER" id="PTHR43918:SF4">
    <property type="entry name" value="CARBOXYLIC ESTER HYDROLASE"/>
    <property type="match status" value="1"/>
</dbReference>
<feature type="domain" description="Carboxylesterase type B" evidence="4">
    <location>
        <begin position="22"/>
        <end position="210"/>
    </location>
</feature>
<dbReference type="Proteomes" id="UP000518752">
    <property type="component" value="Unassembled WGS sequence"/>
</dbReference>
<evidence type="ECO:0000313" key="5">
    <source>
        <dbReference type="EMBL" id="KAF5370184.1"/>
    </source>
</evidence>
<dbReference type="InterPro" id="IPR002018">
    <property type="entry name" value="CarbesteraseB"/>
</dbReference>
<keyword evidence="2" id="KW-0378">Hydrolase</keyword>
<sequence length="537" mass="57864">MRFRFLFALSLAAVVRAQSPVTVSTTSGKLQGVEQNGIMSFKGIRFAESPTGVLRWAPPVTFVSNATQDATTLSPSCVQQFAFATAEFIEFLFNNPQDPPVESEDCLFLNVWAPSPASNVKKPVLFWIYGGSLAFGTASVPAYDGASITSNQDIVVVTINYRTNVFGFPGTPDLPPAANNLGFLDQELALSWVQQNIAQFGGDPNKITIMVDLLFLPNYAHTHYFPSYQGESAGAESVSGLVVRHPVNPPFRAAVLFSGSAADAVELPTAFDAFNNFSIAVGCTEVPGPLRLACLRNVSTAQIRAYTNGPSSGAFGPLIDDFTIFSNNLERIRTGITARVPILTGNLQNDGTLFTLGESDLSAFLVSSGLGAISPDFVRALYPGQNDTNVIADSFRDSVFLCPASLWAEAFFQSGMLDVFRYEYGAVFADLQLFPNAGAWHSSELPEFFGTFNASTATPDEVTLSKTFQTVIANFVKNPTQSPAPNWPKYIPGPFTKTLARLGYNGNVDLNNVVQAVTSDSQDTPCTSLWNAFLDPA</sequence>
<evidence type="ECO:0000259" key="4">
    <source>
        <dbReference type="Pfam" id="PF00135"/>
    </source>
</evidence>
<dbReference type="InterPro" id="IPR029058">
    <property type="entry name" value="AB_hydrolase_fold"/>
</dbReference>
<dbReference type="InterPro" id="IPR050654">
    <property type="entry name" value="AChE-related_enzymes"/>
</dbReference>